<dbReference type="Proteomes" id="UP000606974">
    <property type="component" value="Unassembled WGS sequence"/>
</dbReference>
<evidence type="ECO:0000313" key="1">
    <source>
        <dbReference type="EMBL" id="KAF7503546.1"/>
    </source>
</evidence>
<reference evidence="1" key="1">
    <citation type="submission" date="2020-02" db="EMBL/GenBank/DDBJ databases">
        <authorList>
            <person name="Palmer J.M."/>
        </authorList>
    </citation>
    <scope>NUCLEOTIDE SEQUENCE</scope>
    <source>
        <strain evidence="1">EPUS1.4</strain>
        <tissue evidence="1">Thallus</tissue>
    </source>
</reference>
<comment type="caution">
    <text evidence="1">The sequence shown here is derived from an EMBL/GenBank/DDBJ whole genome shotgun (WGS) entry which is preliminary data.</text>
</comment>
<protein>
    <submittedName>
        <fullName evidence="1">Uncharacterized protein</fullName>
    </submittedName>
</protein>
<gene>
    <name evidence="1" type="ORF">GJ744_003619</name>
</gene>
<evidence type="ECO:0000313" key="2">
    <source>
        <dbReference type="Proteomes" id="UP000606974"/>
    </source>
</evidence>
<sequence>MEGRKERVGEARRCNEWPFFDPSGFVHVHPPSLFLPISPRITIFEDIWTGYGERNNRQIEDDAVAIFFQGLKVDRARRHSEFSAAGKRSLNTSA</sequence>
<dbReference type="AlphaFoldDB" id="A0A8H7E202"/>
<proteinExistence type="predicted"/>
<accession>A0A8H7E202</accession>
<name>A0A8H7E202_9EURO</name>
<dbReference type="EMBL" id="JAACFV010000172">
    <property type="protein sequence ID" value="KAF7503546.1"/>
    <property type="molecule type" value="Genomic_DNA"/>
</dbReference>
<organism evidence="1 2">
    <name type="scientific">Endocarpon pusillum</name>
    <dbReference type="NCBI Taxonomy" id="364733"/>
    <lineage>
        <taxon>Eukaryota</taxon>
        <taxon>Fungi</taxon>
        <taxon>Dikarya</taxon>
        <taxon>Ascomycota</taxon>
        <taxon>Pezizomycotina</taxon>
        <taxon>Eurotiomycetes</taxon>
        <taxon>Chaetothyriomycetidae</taxon>
        <taxon>Verrucariales</taxon>
        <taxon>Verrucariaceae</taxon>
        <taxon>Endocarpon</taxon>
    </lineage>
</organism>
<keyword evidence="2" id="KW-1185">Reference proteome</keyword>